<dbReference type="Pfam" id="PF08850">
    <property type="entry name" value="DUF1820"/>
    <property type="match status" value="1"/>
</dbReference>
<name>A0A193LEI3_9GAMM</name>
<organism evidence="1 2">
    <name type="scientific">Woeseia oceani</name>
    <dbReference type="NCBI Taxonomy" id="1548547"/>
    <lineage>
        <taxon>Bacteria</taxon>
        <taxon>Pseudomonadati</taxon>
        <taxon>Pseudomonadota</taxon>
        <taxon>Gammaproteobacteria</taxon>
        <taxon>Woeseiales</taxon>
        <taxon>Woeseiaceae</taxon>
        <taxon>Woeseia</taxon>
    </lineage>
</organism>
<dbReference type="AlphaFoldDB" id="A0A193LEI3"/>
<gene>
    <name evidence="1" type="ORF">BA177_06275</name>
</gene>
<dbReference type="Proteomes" id="UP000092695">
    <property type="component" value="Chromosome"/>
</dbReference>
<proteinExistence type="predicted"/>
<reference evidence="1 2" key="1">
    <citation type="submission" date="2016-06" db="EMBL/GenBank/DDBJ databases">
        <title>Complete genome sequence of a deep-branching marine Gamma Proteobacterium Woeseia oceani type strain XK5.</title>
        <authorList>
            <person name="Mu D."/>
            <person name="Du Z."/>
        </authorList>
    </citation>
    <scope>NUCLEOTIDE SEQUENCE [LARGE SCALE GENOMIC DNA]</scope>
    <source>
        <strain evidence="1 2">XK5</strain>
    </source>
</reference>
<dbReference type="OrthoDB" id="5641137at2"/>
<dbReference type="InterPro" id="IPR014949">
    <property type="entry name" value="DUF1820"/>
</dbReference>
<dbReference type="STRING" id="1548547.BA177_06275"/>
<dbReference type="RefSeq" id="WP_068614305.1">
    <property type="nucleotide sequence ID" value="NZ_CP016268.1"/>
</dbReference>
<evidence type="ECO:0000313" key="2">
    <source>
        <dbReference type="Proteomes" id="UP000092695"/>
    </source>
</evidence>
<protein>
    <recommendedName>
        <fullName evidence="3">DUF1820 domain-containing protein</fullName>
    </recommendedName>
</protein>
<dbReference type="KEGG" id="woc:BA177_06275"/>
<dbReference type="PIRSF" id="PIRSF028538">
    <property type="entry name" value="DUF1820"/>
    <property type="match status" value="1"/>
</dbReference>
<keyword evidence="2" id="KW-1185">Reference proteome</keyword>
<dbReference type="EMBL" id="CP016268">
    <property type="protein sequence ID" value="ANO50866.1"/>
    <property type="molecule type" value="Genomic_DNA"/>
</dbReference>
<sequence length="110" mass="12286">MSKKRIFKIVFMNQGQVFEIYARSVAHGALFGFVEVSELTFDERSSVVVDPGQEKIKSEFAGVKSTYLPMHSIIRIDEVDKQGTSKVSKLEGSNVAQFPLPVYTPSGDKR</sequence>
<evidence type="ECO:0008006" key="3">
    <source>
        <dbReference type="Google" id="ProtNLM"/>
    </source>
</evidence>
<evidence type="ECO:0000313" key="1">
    <source>
        <dbReference type="EMBL" id="ANO50866.1"/>
    </source>
</evidence>
<accession>A0A193LEI3</accession>